<gene>
    <name evidence="2" type="ORF">Aau02nite_84440</name>
</gene>
<evidence type="ECO:0000256" key="1">
    <source>
        <dbReference type="SAM" id="Phobius"/>
    </source>
</evidence>
<evidence type="ECO:0000313" key="2">
    <source>
        <dbReference type="EMBL" id="GIM79172.1"/>
    </source>
</evidence>
<feature type="transmembrane region" description="Helical" evidence="1">
    <location>
        <begin position="21"/>
        <end position="41"/>
    </location>
</feature>
<evidence type="ECO:0000313" key="3">
    <source>
        <dbReference type="Proteomes" id="UP000681340"/>
    </source>
</evidence>
<organism evidence="2 3">
    <name type="scientific">Actinoplanes auranticolor</name>
    <dbReference type="NCBI Taxonomy" id="47988"/>
    <lineage>
        <taxon>Bacteria</taxon>
        <taxon>Bacillati</taxon>
        <taxon>Actinomycetota</taxon>
        <taxon>Actinomycetes</taxon>
        <taxon>Micromonosporales</taxon>
        <taxon>Micromonosporaceae</taxon>
        <taxon>Actinoplanes</taxon>
    </lineage>
</organism>
<dbReference type="EMBL" id="BOQL01000080">
    <property type="protein sequence ID" value="GIM79172.1"/>
    <property type="molecule type" value="Genomic_DNA"/>
</dbReference>
<keyword evidence="1" id="KW-0472">Membrane</keyword>
<accession>A0A919SXH6</accession>
<protein>
    <submittedName>
        <fullName evidence="2">Uncharacterized protein</fullName>
    </submittedName>
</protein>
<keyword evidence="1" id="KW-1133">Transmembrane helix</keyword>
<proteinExistence type="predicted"/>
<keyword evidence="1" id="KW-0812">Transmembrane</keyword>
<dbReference type="RefSeq" id="WP_212994236.1">
    <property type="nucleotide sequence ID" value="NZ_BAABEA010000002.1"/>
</dbReference>
<name>A0A919SXH6_9ACTN</name>
<comment type="caution">
    <text evidence="2">The sequence shown here is derived from an EMBL/GenBank/DDBJ whole genome shotgun (WGS) entry which is preliminary data.</text>
</comment>
<reference evidence="2" key="1">
    <citation type="submission" date="2021-03" db="EMBL/GenBank/DDBJ databases">
        <title>Whole genome shotgun sequence of Actinoplanes auranticolor NBRC 12245.</title>
        <authorList>
            <person name="Komaki H."/>
            <person name="Tamura T."/>
        </authorList>
    </citation>
    <scope>NUCLEOTIDE SEQUENCE</scope>
    <source>
        <strain evidence="2">NBRC 12245</strain>
    </source>
</reference>
<feature type="transmembrane region" description="Helical" evidence="1">
    <location>
        <begin position="94"/>
        <end position="114"/>
    </location>
</feature>
<sequence length="230" mass="24044">MISERLPLSIGSPPAQKAFGAAFGLIFAAAGTAFALLPFVVDGWLGNAFGADDSCPSASEVSGIPPEMLPPSVRECISEGSWFAGGDGFGPLRLIGLLGIPFVLVGLYLAVSALRTAAWLEGTRATVRTALRTRTVDLATATITAGATTYRRHRDTSRESTVQAPTLIAVDRSGNSITIPLHGVGLAQLPAPQLRALADALSGNPDRDARSMVTQLRTMADHPLGLANRR</sequence>
<dbReference type="Proteomes" id="UP000681340">
    <property type="component" value="Unassembled WGS sequence"/>
</dbReference>
<dbReference type="AlphaFoldDB" id="A0A919SXH6"/>
<keyword evidence="3" id="KW-1185">Reference proteome</keyword>